<evidence type="ECO:0000256" key="4">
    <source>
        <dbReference type="ARBA" id="ARBA00023136"/>
    </source>
</evidence>
<evidence type="ECO:0000256" key="2">
    <source>
        <dbReference type="ARBA" id="ARBA00022692"/>
    </source>
</evidence>
<feature type="transmembrane region" description="Helical" evidence="5">
    <location>
        <begin position="74"/>
        <end position="99"/>
    </location>
</feature>
<keyword evidence="3 5" id="KW-1133">Transmembrane helix</keyword>
<sequence length="178" mass="20220">MTAAGFVFGWAYWLLLAVALQRLVELWRAQRNTRRLLARGGREVGREHYPLIVALHAAWLLTLALLTAPEPPVHWGLIGLFALLQVLRIWVLTTLGPYWTTRIITIDDAPLRRQGPYRFLRHPNYVVVALEIPLLALILDLPVVALVFGLLNLLVLWMRIRIENQALAARRVANGMIG</sequence>
<dbReference type="GO" id="GO:0032259">
    <property type="term" value="P:methylation"/>
    <property type="evidence" value="ECO:0007669"/>
    <property type="project" value="UniProtKB-KW"/>
</dbReference>
<keyword evidence="6" id="KW-0808">Transferase</keyword>
<dbReference type="RefSeq" id="WP_354549168.1">
    <property type="nucleotide sequence ID" value="NZ_JBEPSM010000001.1"/>
</dbReference>
<comment type="caution">
    <text evidence="6">The sequence shown here is derived from an EMBL/GenBank/DDBJ whole genome shotgun (WGS) entry which is preliminary data.</text>
</comment>
<keyword evidence="4 5" id="KW-0472">Membrane</keyword>
<keyword evidence="7" id="KW-1185">Reference proteome</keyword>
<evidence type="ECO:0000313" key="7">
    <source>
        <dbReference type="Proteomes" id="UP001549321"/>
    </source>
</evidence>
<keyword evidence="2 5" id="KW-0812">Transmembrane</keyword>
<dbReference type="Pfam" id="PF04140">
    <property type="entry name" value="ICMT"/>
    <property type="match status" value="1"/>
</dbReference>
<dbReference type="GO" id="GO:0008168">
    <property type="term" value="F:methyltransferase activity"/>
    <property type="evidence" value="ECO:0007669"/>
    <property type="project" value="UniProtKB-KW"/>
</dbReference>
<evidence type="ECO:0000256" key="5">
    <source>
        <dbReference type="SAM" id="Phobius"/>
    </source>
</evidence>
<dbReference type="EMBL" id="JBEPSM010000001">
    <property type="protein sequence ID" value="MET4633064.1"/>
    <property type="molecule type" value="Genomic_DNA"/>
</dbReference>
<evidence type="ECO:0000313" key="6">
    <source>
        <dbReference type="EMBL" id="MET4633064.1"/>
    </source>
</evidence>
<reference evidence="6 7" key="1">
    <citation type="submission" date="2024-06" db="EMBL/GenBank/DDBJ databases">
        <title>Sorghum-associated microbial communities from plants grown in Nebraska, USA.</title>
        <authorList>
            <person name="Schachtman D."/>
        </authorList>
    </citation>
    <scope>NUCLEOTIDE SEQUENCE [LARGE SCALE GENOMIC DNA]</scope>
    <source>
        <strain evidence="6 7">3207</strain>
    </source>
</reference>
<comment type="subcellular location">
    <subcellularLocation>
        <location evidence="1">Membrane</location>
        <topology evidence="1">Multi-pass membrane protein</topology>
    </subcellularLocation>
</comment>
<dbReference type="Proteomes" id="UP001549321">
    <property type="component" value="Unassembled WGS sequence"/>
</dbReference>
<feature type="transmembrane region" description="Helical" evidence="5">
    <location>
        <begin position="48"/>
        <end position="68"/>
    </location>
</feature>
<organism evidence="6 7">
    <name type="scientific">Kaistia defluvii</name>
    <dbReference type="NCBI Taxonomy" id="410841"/>
    <lineage>
        <taxon>Bacteria</taxon>
        <taxon>Pseudomonadati</taxon>
        <taxon>Pseudomonadota</taxon>
        <taxon>Alphaproteobacteria</taxon>
        <taxon>Hyphomicrobiales</taxon>
        <taxon>Kaistiaceae</taxon>
        <taxon>Kaistia</taxon>
    </lineage>
</organism>
<feature type="transmembrane region" description="Helical" evidence="5">
    <location>
        <begin position="119"/>
        <end position="138"/>
    </location>
</feature>
<dbReference type="Gene3D" id="1.20.120.1630">
    <property type="match status" value="1"/>
</dbReference>
<protein>
    <submittedName>
        <fullName evidence="6">Methyltransferase</fullName>
    </submittedName>
</protein>
<evidence type="ECO:0000256" key="1">
    <source>
        <dbReference type="ARBA" id="ARBA00004141"/>
    </source>
</evidence>
<gene>
    <name evidence="6" type="ORF">ABIE08_000977</name>
</gene>
<proteinExistence type="predicted"/>
<keyword evidence="6" id="KW-0489">Methyltransferase</keyword>
<name>A0ABV2QVL3_9HYPH</name>
<feature type="transmembrane region" description="Helical" evidence="5">
    <location>
        <begin position="6"/>
        <end position="27"/>
    </location>
</feature>
<dbReference type="InterPro" id="IPR007269">
    <property type="entry name" value="ICMT_MeTrfase"/>
</dbReference>
<evidence type="ECO:0000256" key="3">
    <source>
        <dbReference type="ARBA" id="ARBA00022989"/>
    </source>
</evidence>
<accession>A0ABV2QVL3</accession>